<reference evidence="4" key="1">
    <citation type="submission" date="2017-12" db="EMBL/GenBank/DDBJ databases">
        <authorList>
            <person name="Diaz M."/>
        </authorList>
    </citation>
    <scope>NUCLEOTIDE SEQUENCE [LARGE SCALE GENOMIC DNA]</scope>
    <source>
        <strain evidence="4">FI11154</strain>
    </source>
</reference>
<dbReference type="InterPro" id="IPR001466">
    <property type="entry name" value="Beta-lactam-related"/>
</dbReference>
<dbReference type="PANTHER" id="PTHR43283">
    <property type="entry name" value="BETA-LACTAMASE-RELATED"/>
    <property type="match status" value="1"/>
</dbReference>
<evidence type="ECO:0000313" key="4">
    <source>
        <dbReference type="Proteomes" id="UP000246073"/>
    </source>
</evidence>
<dbReference type="Pfam" id="PF00144">
    <property type="entry name" value="Beta-lactamase"/>
    <property type="match status" value="1"/>
</dbReference>
<dbReference type="EMBL" id="OOFM01000005">
    <property type="protein sequence ID" value="SPL65469.1"/>
    <property type="molecule type" value="Genomic_DNA"/>
</dbReference>
<dbReference type="AlphaFoldDB" id="A0A2P9HN38"/>
<dbReference type="InterPro" id="IPR012338">
    <property type="entry name" value="Beta-lactam/transpept-like"/>
</dbReference>
<name>A0A2P9HN38_9HYPH</name>
<keyword evidence="1" id="KW-0812">Transmembrane</keyword>
<dbReference type="PANTHER" id="PTHR43283:SF7">
    <property type="entry name" value="BETA-LACTAMASE-RELATED DOMAIN-CONTAINING PROTEIN"/>
    <property type="match status" value="1"/>
</dbReference>
<protein>
    <submittedName>
        <fullName evidence="3">Beta-lactamase class C and other penicillin binding proteins</fullName>
    </submittedName>
</protein>
<feature type="domain" description="Beta-lactamase-related" evidence="2">
    <location>
        <begin position="173"/>
        <end position="439"/>
    </location>
</feature>
<gene>
    <name evidence="3" type="ORF">OHAE_1336</name>
</gene>
<evidence type="ECO:0000256" key="1">
    <source>
        <dbReference type="SAM" id="Phobius"/>
    </source>
</evidence>
<dbReference type="Proteomes" id="UP000246073">
    <property type="component" value="Unassembled WGS sequence"/>
</dbReference>
<dbReference type="Gene3D" id="3.40.710.10">
    <property type="entry name" value="DD-peptidase/beta-lactamase superfamily"/>
    <property type="match status" value="1"/>
</dbReference>
<evidence type="ECO:0000313" key="3">
    <source>
        <dbReference type="EMBL" id="SPL65469.1"/>
    </source>
</evidence>
<keyword evidence="1" id="KW-1133">Transmembrane helix</keyword>
<accession>A0A2P9HN38</accession>
<sequence>MDIALLGQVCPERKRYFMSKFLKRFLTFLVGLVVLLLVGAASWLGFNPPELLRVGTGYAAKIVCSNVFIAKRDADAVLADDVQAPGNPLLKFLNVAVDDDTDTVTVRIFGFFAPSKAVFLPGQGCANVQSTDSRSVGSDEAAQASSQPLNVAISDKVQSVIEDKELAGAGMRAIAVIHNGQLIAETYGEGFNADTPLLGWSMTKSVMATLIGMRIGENRMDLAKSDLLPEWQNDERARITIANLMAMESGLRFNENYGAVADVTRMLFLEKDMAGFAASLPLEAAPGTKFNYSSGTANILSRLFMNSFDSRNAALVYPRIALFEPLGMSSALLETDASGVFAGSSYMYATARDWARLGAFLAEGGKLDGREVLPADFVAFMRKPSAASDGRYGSAQVWLQSGGAKAGEDGIPDDAFWMSGHDGQTVMIVPSLHLSVVRLGLTPSRSGYSVQNLDAQIIEALR</sequence>
<evidence type="ECO:0000259" key="2">
    <source>
        <dbReference type="Pfam" id="PF00144"/>
    </source>
</evidence>
<dbReference type="InterPro" id="IPR050789">
    <property type="entry name" value="Diverse_Enzym_Activities"/>
</dbReference>
<feature type="transmembrane region" description="Helical" evidence="1">
    <location>
        <begin position="25"/>
        <end position="46"/>
    </location>
</feature>
<keyword evidence="1" id="KW-0472">Membrane</keyword>
<proteinExistence type="predicted"/>
<dbReference type="SUPFAM" id="SSF56601">
    <property type="entry name" value="beta-lactamase/transpeptidase-like"/>
    <property type="match status" value="1"/>
</dbReference>
<organism evidence="3 4">
    <name type="scientific">Ochrobactrum soli</name>
    <dbReference type="NCBI Taxonomy" id="2448455"/>
    <lineage>
        <taxon>Bacteria</taxon>
        <taxon>Pseudomonadati</taxon>
        <taxon>Pseudomonadota</taxon>
        <taxon>Alphaproteobacteria</taxon>
        <taxon>Hyphomicrobiales</taxon>
        <taxon>Brucellaceae</taxon>
        <taxon>Brucella/Ochrobactrum group</taxon>
        <taxon>Ochrobactrum</taxon>
    </lineage>
</organism>